<feature type="transmembrane region" description="Helical" evidence="1">
    <location>
        <begin position="12"/>
        <end position="28"/>
    </location>
</feature>
<evidence type="ECO:0000256" key="1">
    <source>
        <dbReference type="SAM" id="Phobius"/>
    </source>
</evidence>
<evidence type="ECO:0000313" key="3">
    <source>
        <dbReference type="Proteomes" id="UP000049127"/>
    </source>
</evidence>
<keyword evidence="1" id="KW-0472">Membrane</keyword>
<accession>A0A0C7GCP6</accession>
<reference evidence="2 3" key="1">
    <citation type="submission" date="2015-01" db="EMBL/GenBank/DDBJ databases">
        <authorList>
            <person name="Aslett A.Martin."/>
            <person name="De Silva Nishadi"/>
        </authorList>
    </citation>
    <scope>NUCLEOTIDE SEQUENCE [LARGE SCALE GENOMIC DNA]</scope>
    <source>
        <strain evidence="2 3">R28058</strain>
    </source>
</reference>
<keyword evidence="1" id="KW-0812">Transmembrane</keyword>
<keyword evidence="1" id="KW-1133">Transmembrane helix</keyword>
<feature type="transmembrane region" description="Helical" evidence="1">
    <location>
        <begin position="34"/>
        <end position="53"/>
    </location>
</feature>
<sequence length="84" mass="9558">MEAKKGVSIVRKINLISCFTFTLLYLFSVISKSFAIRIVALISILSGIYLISNTYIDKGVIRNRYTIEVIIVLLALIACEFYLY</sequence>
<organism evidence="2 3">
    <name type="scientific">Paraclostridium sordellii</name>
    <name type="common">Clostridium sordellii</name>
    <dbReference type="NCBI Taxonomy" id="1505"/>
    <lineage>
        <taxon>Bacteria</taxon>
        <taxon>Bacillati</taxon>
        <taxon>Bacillota</taxon>
        <taxon>Clostridia</taxon>
        <taxon>Peptostreptococcales</taxon>
        <taxon>Peptostreptococcaceae</taxon>
        <taxon>Paraclostridium</taxon>
    </lineage>
</organism>
<proteinExistence type="predicted"/>
<dbReference type="RefSeq" id="WP_055342960.1">
    <property type="nucleotide sequence ID" value="NZ_CDNI01000022.1"/>
</dbReference>
<dbReference type="EMBL" id="CEKZ01000022">
    <property type="protein sequence ID" value="CEQ04924.1"/>
    <property type="molecule type" value="Genomic_DNA"/>
</dbReference>
<evidence type="ECO:0000313" key="2">
    <source>
        <dbReference type="EMBL" id="CEQ04924.1"/>
    </source>
</evidence>
<dbReference type="AlphaFoldDB" id="A0A0C7GCP6"/>
<dbReference type="Proteomes" id="UP000049127">
    <property type="component" value="Unassembled WGS sequence"/>
</dbReference>
<gene>
    <name evidence="2" type="ORF">R28058_26411</name>
</gene>
<protein>
    <submittedName>
        <fullName evidence="2">Uncharacterized protein</fullName>
    </submittedName>
</protein>
<name>A0A0C7GCP6_PARSO</name>